<sequence length="609" mass="64794">MGMATERPAGRVTAAPGRWTYLLSLAAVVVFVVSIVVSGARLAEMEQDIARGVPENLVWMAAQAQFEAVRLADAVGRHAAGDPEVDAEVLRTRFDVLLSRIDILHQGKPGEYLLELGEGSAVAAVLRDATAIEARVGEALLGVPTAAEALRHQAHGLAMTLRDMTNRVMLADRSRSLELADRRRQVMLELLAYGVGILASGTVLALSLLRGLRHRAAAEAELARHRDHLEDMVAARTADVLAAEERLVSAIDTAPDGFAAYGPDGRLVHANGGIQTLLPARRGLFAAGARLSVLAAELAALGVPGLIEAHDDTDVDVRLPEDRWCRVSIRRMPDGGTVVRVADVTPYIHATQALEQALARAQGLTDLYRSFVSMVSHQFRTPMAIIDAAAQRLLRRADSIPPEELRDRAGKIRSAVLRLTALMDSTLNAARLDAGELAVEPQPSDLAALLRFVAERQREIAPDRAVVVDLAGLPALVRMDATMMEQALANLVSNAVKYSAAPTAVEIRAVAVGTDVTVSVRDHGVGIPSDELPRLFERFFRARTASGIAGTGIGLAFARHIVRLHGGDITVESREGEGSTFTVRLPGAAVAPAPATAGAPGHLQGVDGE</sequence>
<evidence type="ECO:0000256" key="2">
    <source>
        <dbReference type="ARBA" id="ARBA00012438"/>
    </source>
</evidence>
<dbReference type="PANTHER" id="PTHR42878">
    <property type="entry name" value="TWO-COMPONENT HISTIDINE KINASE"/>
    <property type="match status" value="1"/>
</dbReference>
<dbReference type="InterPro" id="IPR005467">
    <property type="entry name" value="His_kinase_dom"/>
</dbReference>
<dbReference type="InterPro" id="IPR004358">
    <property type="entry name" value="Sig_transdc_His_kin-like_C"/>
</dbReference>
<organism evidence="11 12">
    <name type="scientific">Caenispirillum bisanense</name>
    <dbReference type="NCBI Taxonomy" id="414052"/>
    <lineage>
        <taxon>Bacteria</taxon>
        <taxon>Pseudomonadati</taxon>
        <taxon>Pseudomonadota</taxon>
        <taxon>Alphaproteobacteria</taxon>
        <taxon>Rhodospirillales</taxon>
        <taxon>Novispirillaceae</taxon>
        <taxon>Caenispirillum</taxon>
    </lineage>
</organism>
<dbReference type="Pfam" id="PF02518">
    <property type="entry name" value="HATPase_c"/>
    <property type="match status" value="1"/>
</dbReference>
<dbReference type="GO" id="GO:0007234">
    <property type="term" value="P:osmosensory signaling via phosphorelay pathway"/>
    <property type="evidence" value="ECO:0007669"/>
    <property type="project" value="TreeGrafter"/>
</dbReference>
<name>A0A286GRI8_9PROT</name>
<dbReference type="PRINTS" id="PR00344">
    <property type="entry name" value="BCTRLSENSOR"/>
</dbReference>
<dbReference type="Proteomes" id="UP000219621">
    <property type="component" value="Unassembled WGS sequence"/>
</dbReference>
<dbReference type="SMART" id="SM00387">
    <property type="entry name" value="HATPase_c"/>
    <property type="match status" value="1"/>
</dbReference>
<dbReference type="InterPro" id="IPR036097">
    <property type="entry name" value="HisK_dim/P_sf"/>
</dbReference>
<dbReference type="Gene3D" id="3.30.565.10">
    <property type="entry name" value="Histidine kinase-like ATPase, C-terminal domain"/>
    <property type="match status" value="1"/>
</dbReference>
<dbReference type="FunFam" id="3.30.565.10:FF:000006">
    <property type="entry name" value="Sensor histidine kinase WalK"/>
    <property type="match status" value="1"/>
</dbReference>
<keyword evidence="9" id="KW-1133">Transmembrane helix</keyword>
<feature type="transmembrane region" description="Helical" evidence="9">
    <location>
        <begin position="20"/>
        <end position="43"/>
    </location>
</feature>
<dbReference type="AlphaFoldDB" id="A0A286GRI8"/>
<dbReference type="EMBL" id="OCNJ01000007">
    <property type="protein sequence ID" value="SOD98153.1"/>
    <property type="molecule type" value="Genomic_DNA"/>
</dbReference>
<dbReference type="GO" id="GO:0000155">
    <property type="term" value="F:phosphorelay sensor kinase activity"/>
    <property type="evidence" value="ECO:0007669"/>
    <property type="project" value="InterPro"/>
</dbReference>
<keyword evidence="3" id="KW-0597">Phosphoprotein</keyword>
<keyword evidence="5" id="KW-0547">Nucleotide-binding</keyword>
<dbReference type="SMART" id="SM00388">
    <property type="entry name" value="HisKA"/>
    <property type="match status" value="1"/>
</dbReference>
<dbReference type="SUPFAM" id="SSF47384">
    <property type="entry name" value="Homodimeric domain of signal transducing histidine kinase"/>
    <property type="match status" value="1"/>
</dbReference>
<dbReference type="GO" id="GO:0000156">
    <property type="term" value="F:phosphorelay response regulator activity"/>
    <property type="evidence" value="ECO:0007669"/>
    <property type="project" value="TreeGrafter"/>
</dbReference>
<dbReference type="Gene3D" id="3.30.450.20">
    <property type="entry name" value="PAS domain"/>
    <property type="match status" value="1"/>
</dbReference>
<gene>
    <name evidence="11" type="ORF">SAMN05421508_107219</name>
</gene>
<evidence type="ECO:0000256" key="8">
    <source>
        <dbReference type="ARBA" id="ARBA00023012"/>
    </source>
</evidence>
<dbReference type="CDD" id="cd00075">
    <property type="entry name" value="HATPase"/>
    <property type="match status" value="1"/>
</dbReference>
<dbReference type="PROSITE" id="PS50109">
    <property type="entry name" value="HIS_KIN"/>
    <property type="match status" value="1"/>
</dbReference>
<evidence type="ECO:0000256" key="7">
    <source>
        <dbReference type="ARBA" id="ARBA00022840"/>
    </source>
</evidence>
<dbReference type="Pfam" id="PF00512">
    <property type="entry name" value="HisKA"/>
    <property type="match status" value="1"/>
</dbReference>
<keyword evidence="9" id="KW-0472">Membrane</keyword>
<evidence type="ECO:0000256" key="1">
    <source>
        <dbReference type="ARBA" id="ARBA00000085"/>
    </source>
</evidence>
<evidence type="ECO:0000259" key="10">
    <source>
        <dbReference type="PROSITE" id="PS50109"/>
    </source>
</evidence>
<dbReference type="InterPro" id="IPR003594">
    <property type="entry name" value="HATPase_dom"/>
</dbReference>
<dbReference type="GO" id="GO:0030295">
    <property type="term" value="F:protein kinase activator activity"/>
    <property type="evidence" value="ECO:0007669"/>
    <property type="project" value="TreeGrafter"/>
</dbReference>
<evidence type="ECO:0000313" key="11">
    <source>
        <dbReference type="EMBL" id="SOD98153.1"/>
    </source>
</evidence>
<keyword evidence="4" id="KW-0808">Transferase</keyword>
<dbReference type="GO" id="GO:0005524">
    <property type="term" value="F:ATP binding"/>
    <property type="evidence" value="ECO:0007669"/>
    <property type="project" value="UniProtKB-KW"/>
</dbReference>
<keyword evidence="6 11" id="KW-0418">Kinase</keyword>
<dbReference type="EC" id="2.7.13.3" evidence="2"/>
<evidence type="ECO:0000256" key="3">
    <source>
        <dbReference type="ARBA" id="ARBA00022553"/>
    </source>
</evidence>
<dbReference type="CDD" id="cd00082">
    <property type="entry name" value="HisKA"/>
    <property type="match status" value="1"/>
</dbReference>
<comment type="catalytic activity">
    <reaction evidence="1">
        <text>ATP + protein L-histidine = ADP + protein N-phospho-L-histidine.</text>
        <dbReference type="EC" id="2.7.13.3"/>
    </reaction>
</comment>
<protein>
    <recommendedName>
        <fullName evidence="2">histidine kinase</fullName>
        <ecNumber evidence="2">2.7.13.3</ecNumber>
    </recommendedName>
</protein>
<dbReference type="InterPro" id="IPR036890">
    <property type="entry name" value="HATPase_C_sf"/>
</dbReference>
<dbReference type="InterPro" id="IPR050351">
    <property type="entry name" value="BphY/WalK/GraS-like"/>
</dbReference>
<feature type="domain" description="Histidine kinase" evidence="10">
    <location>
        <begin position="374"/>
        <end position="589"/>
    </location>
</feature>
<evidence type="ECO:0000256" key="6">
    <source>
        <dbReference type="ARBA" id="ARBA00022777"/>
    </source>
</evidence>
<keyword evidence="9" id="KW-0812">Transmembrane</keyword>
<dbReference type="OrthoDB" id="9806130at2"/>
<proteinExistence type="predicted"/>
<keyword evidence="12" id="KW-1185">Reference proteome</keyword>
<evidence type="ECO:0000256" key="4">
    <source>
        <dbReference type="ARBA" id="ARBA00022679"/>
    </source>
</evidence>
<keyword evidence="8" id="KW-0902">Two-component regulatory system</keyword>
<dbReference type="Gene3D" id="1.10.287.130">
    <property type="match status" value="1"/>
</dbReference>
<evidence type="ECO:0000256" key="9">
    <source>
        <dbReference type="SAM" id="Phobius"/>
    </source>
</evidence>
<reference evidence="11 12" key="1">
    <citation type="submission" date="2017-09" db="EMBL/GenBank/DDBJ databases">
        <authorList>
            <person name="Ehlers B."/>
            <person name="Leendertz F.H."/>
        </authorList>
    </citation>
    <scope>NUCLEOTIDE SEQUENCE [LARGE SCALE GENOMIC DNA]</scope>
    <source>
        <strain evidence="11 12">USBA 140</strain>
    </source>
</reference>
<accession>A0A286GRI8</accession>
<keyword evidence="7" id="KW-0067">ATP-binding</keyword>
<dbReference type="SUPFAM" id="SSF55874">
    <property type="entry name" value="ATPase domain of HSP90 chaperone/DNA topoisomerase II/histidine kinase"/>
    <property type="match status" value="1"/>
</dbReference>
<evidence type="ECO:0000313" key="12">
    <source>
        <dbReference type="Proteomes" id="UP000219621"/>
    </source>
</evidence>
<evidence type="ECO:0000256" key="5">
    <source>
        <dbReference type="ARBA" id="ARBA00022741"/>
    </source>
</evidence>
<dbReference type="PANTHER" id="PTHR42878:SF7">
    <property type="entry name" value="SENSOR HISTIDINE KINASE GLRK"/>
    <property type="match status" value="1"/>
</dbReference>
<dbReference type="InterPro" id="IPR003661">
    <property type="entry name" value="HisK_dim/P_dom"/>
</dbReference>
<feature type="transmembrane region" description="Helical" evidence="9">
    <location>
        <begin position="190"/>
        <end position="209"/>
    </location>
</feature>